<name>A0ABR4MYT8_9FUNG</name>
<proteinExistence type="predicted"/>
<evidence type="ECO:0000313" key="3">
    <source>
        <dbReference type="Proteomes" id="UP001527925"/>
    </source>
</evidence>
<keyword evidence="1" id="KW-0472">Membrane</keyword>
<feature type="transmembrane region" description="Helical" evidence="1">
    <location>
        <begin position="298"/>
        <end position="321"/>
    </location>
</feature>
<feature type="transmembrane region" description="Helical" evidence="1">
    <location>
        <begin position="222"/>
        <end position="252"/>
    </location>
</feature>
<sequence length="454" mass="50426">MSQLEFLKIIGSLFASVGARAVLATQIIFTAVHLVYLSTSFSPLIGHYWSSLGEKFSSTWTVTLGVLDLLLQCWVLYFVLWRMPSETAHFRRQYSAIVAAGVGFLLAGATLEQFYSSGSSPERGCVLLCVVGFALLSIRSMQILRSALTAGRYQSSELGNEASHGLVFALVTIVWLSAIASLVSIRKLPVSLYTTLIRISLCLTTFHVAARTCYLYISQLQTLIVSFLVGLVLYISIMLFLIAEVTFLAIIAPFASGITPGVLWSVRTLIMLIALGIGFNTLSNFYDKYWYDLAKQVAYVFTLIGAIYEVFQQFFLLYFVIWKLKHAPMSFRIKYAGACGLAVTIMAASAWCNGLRLDYPRPRRLAAYAFADAFILCALLCMQLVRSSLQLESHAVSASTSPHDVLQSKLPGVPLRQKKILRTDMAIKLSRTQLETQIESRRPSKTLADMNQTQ</sequence>
<feature type="transmembrane region" description="Helical" evidence="1">
    <location>
        <begin position="191"/>
        <end position="210"/>
    </location>
</feature>
<comment type="caution">
    <text evidence="2">The sequence shown here is derived from an EMBL/GenBank/DDBJ whole genome shotgun (WGS) entry which is preliminary data.</text>
</comment>
<dbReference type="EMBL" id="JADGIZ020000065">
    <property type="protein sequence ID" value="KAL2912435.1"/>
    <property type="molecule type" value="Genomic_DNA"/>
</dbReference>
<gene>
    <name evidence="2" type="ORF">HK105_208079</name>
</gene>
<feature type="transmembrane region" description="Helical" evidence="1">
    <location>
        <begin position="264"/>
        <end position="286"/>
    </location>
</feature>
<organism evidence="2 3">
    <name type="scientific">Polyrhizophydium stewartii</name>
    <dbReference type="NCBI Taxonomy" id="2732419"/>
    <lineage>
        <taxon>Eukaryota</taxon>
        <taxon>Fungi</taxon>
        <taxon>Fungi incertae sedis</taxon>
        <taxon>Chytridiomycota</taxon>
        <taxon>Chytridiomycota incertae sedis</taxon>
        <taxon>Chytridiomycetes</taxon>
        <taxon>Rhizophydiales</taxon>
        <taxon>Rhizophydiales incertae sedis</taxon>
        <taxon>Polyrhizophydium</taxon>
    </lineage>
</organism>
<reference evidence="2 3" key="1">
    <citation type="submission" date="2023-09" db="EMBL/GenBank/DDBJ databases">
        <title>Pangenome analysis of Batrachochytrium dendrobatidis and related Chytrids.</title>
        <authorList>
            <person name="Yacoub M.N."/>
            <person name="Stajich J.E."/>
            <person name="James T.Y."/>
        </authorList>
    </citation>
    <scope>NUCLEOTIDE SEQUENCE [LARGE SCALE GENOMIC DNA]</scope>
    <source>
        <strain evidence="2 3">JEL0888</strain>
    </source>
</reference>
<feature type="transmembrane region" description="Helical" evidence="1">
    <location>
        <begin position="365"/>
        <end position="385"/>
    </location>
</feature>
<keyword evidence="3" id="KW-1185">Reference proteome</keyword>
<feature type="transmembrane region" description="Helical" evidence="1">
    <location>
        <begin position="12"/>
        <end position="37"/>
    </location>
</feature>
<feature type="transmembrane region" description="Helical" evidence="1">
    <location>
        <begin position="57"/>
        <end position="81"/>
    </location>
</feature>
<keyword evidence="1" id="KW-1133">Transmembrane helix</keyword>
<feature type="transmembrane region" description="Helical" evidence="1">
    <location>
        <begin position="165"/>
        <end position="185"/>
    </location>
</feature>
<feature type="transmembrane region" description="Helical" evidence="1">
    <location>
        <begin position="123"/>
        <end position="144"/>
    </location>
</feature>
<dbReference type="Proteomes" id="UP001527925">
    <property type="component" value="Unassembled WGS sequence"/>
</dbReference>
<feature type="transmembrane region" description="Helical" evidence="1">
    <location>
        <begin position="333"/>
        <end position="353"/>
    </location>
</feature>
<protein>
    <submittedName>
        <fullName evidence="2">Uncharacterized protein</fullName>
    </submittedName>
</protein>
<evidence type="ECO:0000256" key="1">
    <source>
        <dbReference type="SAM" id="Phobius"/>
    </source>
</evidence>
<keyword evidence="1" id="KW-0812">Transmembrane</keyword>
<evidence type="ECO:0000313" key="2">
    <source>
        <dbReference type="EMBL" id="KAL2912435.1"/>
    </source>
</evidence>
<feature type="transmembrane region" description="Helical" evidence="1">
    <location>
        <begin position="93"/>
        <end position="111"/>
    </location>
</feature>
<accession>A0ABR4MYT8</accession>